<evidence type="ECO:0000256" key="1">
    <source>
        <dbReference type="ARBA" id="ARBA00011738"/>
    </source>
</evidence>
<dbReference type="NCBIfam" id="TIGR01743">
    <property type="entry name" value="purR_Bsub"/>
    <property type="match status" value="1"/>
</dbReference>
<dbReference type="InterPro" id="IPR050118">
    <property type="entry name" value="Pur/Pyrimidine_PRTase"/>
</dbReference>
<dbReference type="InterPro" id="IPR000836">
    <property type="entry name" value="PRTase_dom"/>
</dbReference>
<evidence type="ECO:0000256" key="2">
    <source>
        <dbReference type="ARBA" id="ARBA00023015"/>
    </source>
</evidence>
<protein>
    <submittedName>
        <fullName evidence="8">Transcriptional regulator of the purine biosynthesis operon (PurR-pRpp)</fullName>
    </submittedName>
</protein>
<dbReference type="PANTHER" id="PTHR43864">
    <property type="entry name" value="HYPOXANTHINE/GUANINE PHOSPHORIBOSYLTRANSFERASE"/>
    <property type="match status" value="1"/>
</dbReference>
<dbReference type="CDD" id="cd06223">
    <property type="entry name" value="PRTases_typeI"/>
    <property type="match status" value="1"/>
</dbReference>
<reference evidence="8 9" key="1">
    <citation type="submission" date="2020-02" db="EMBL/GenBank/DDBJ databases">
        <authorList>
            <person name="Hogendoorn C."/>
        </authorList>
    </citation>
    <scope>NUCLEOTIDE SEQUENCE [LARGE SCALE GENOMIC DNA]</scope>
    <source>
        <strain evidence="8">R501</strain>
    </source>
</reference>
<dbReference type="InterPro" id="IPR010078">
    <property type="entry name" value="PurR_Bsub"/>
</dbReference>
<comment type="similarity">
    <text evidence="5">Belongs to the purine/pyrimidine phosphoribosyltransferase family. PurR subfamily.</text>
</comment>
<dbReference type="Proteomes" id="UP000503399">
    <property type="component" value="Chromosome"/>
</dbReference>
<dbReference type="InterPro" id="IPR015265">
    <property type="entry name" value="PuR_N"/>
</dbReference>
<evidence type="ECO:0000313" key="9">
    <source>
        <dbReference type="Proteomes" id="UP000503399"/>
    </source>
</evidence>
<gene>
    <name evidence="8" type="primary">purR</name>
    <name evidence="8" type="ORF">R50_2629</name>
</gene>
<accession>A0A6F8ZJR5</accession>
<dbReference type="Pfam" id="PF09182">
    <property type="entry name" value="PuR_N"/>
    <property type="match status" value="1"/>
</dbReference>
<evidence type="ECO:0000256" key="3">
    <source>
        <dbReference type="ARBA" id="ARBA00023125"/>
    </source>
</evidence>
<evidence type="ECO:0000259" key="7">
    <source>
        <dbReference type="Pfam" id="PF09182"/>
    </source>
</evidence>
<comment type="subunit">
    <text evidence="1">Homodimer.</text>
</comment>
<dbReference type="GO" id="GO:0003677">
    <property type="term" value="F:DNA binding"/>
    <property type="evidence" value="ECO:0007669"/>
    <property type="project" value="UniProtKB-KW"/>
</dbReference>
<dbReference type="GO" id="GO:0045892">
    <property type="term" value="P:negative regulation of DNA-templated transcription"/>
    <property type="evidence" value="ECO:0007669"/>
    <property type="project" value="InterPro"/>
</dbReference>
<evidence type="ECO:0000313" key="8">
    <source>
        <dbReference type="EMBL" id="CAB1130121.1"/>
    </source>
</evidence>
<dbReference type="InterPro" id="IPR036388">
    <property type="entry name" value="WH-like_DNA-bd_sf"/>
</dbReference>
<keyword evidence="4" id="KW-0804">Transcription</keyword>
<dbReference type="SUPFAM" id="SSF53271">
    <property type="entry name" value="PRTase-like"/>
    <property type="match status" value="1"/>
</dbReference>
<dbReference type="InterPro" id="IPR029057">
    <property type="entry name" value="PRTase-like"/>
</dbReference>
<dbReference type="EMBL" id="LR778114">
    <property type="protein sequence ID" value="CAB1130121.1"/>
    <property type="molecule type" value="Genomic_DNA"/>
</dbReference>
<dbReference type="GO" id="GO:0045982">
    <property type="term" value="P:negative regulation of purine nucleobase metabolic process"/>
    <property type="evidence" value="ECO:0007669"/>
    <property type="project" value="InterPro"/>
</dbReference>
<proteinExistence type="inferred from homology"/>
<dbReference type="AlphaFoldDB" id="A0A6F8ZJR5"/>
<dbReference type="Gene3D" id="1.10.10.10">
    <property type="entry name" value="Winged helix-like DNA-binding domain superfamily/Winged helix DNA-binding domain"/>
    <property type="match status" value="1"/>
</dbReference>
<dbReference type="SUPFAM" id="SSF46785">
    <property type="entry name" value="Winged helix' DNA-binding domain"/>
    <property type="match status" value="1"/>
</dbReference>
<sequence length="280" mass="30826">MHDRQRRLVLLTQYLVSHPGEQAGLADLARRLGVAKSTLSEDLLLVRQVLEEAGQGQVATQLGAQGGVTFRPEPDRERIGRAVAEWITRLNSPDRLTPEGFLYMTDLLFTPRLVDPMGELLAARFQDREVGLVATVETKGIPLALATARALGRPALLLRRDNRLSEGSSLSLNYFSGSSHRIQSMSLARRSPVRGQRVLFVDDFLKAGGTARAAADLLGEFDARVVGVGVLVATPDPARKLIPEYWACLEWREGAEEPPPWVRETPWVRSWLEAGSGTEA</sequence>
<dbReference type="InterPro" id="IPR036390">
    <property type="entry name" value="WH_DNA-bd_sf"/>
</dbReference>
<feature type="domain" description="Bacterial purine repressor N-terminal" evidence="7">
    <location>
        <begin position="4"/>
        <end position="72"/>
    </location>
</feature>
<keyword evidence="9" id="KW-1185">Reference proteome</keyword>
<keyword evidence="3" id="KW-0238">DNA-binding</keyword>
<organism evidence="8 9">
    <name type="scientific">Candidatus Hydrogenisulfobacillus filiaventi</name>
    <dbReference type="NCBI Taxonomy" id="2707344"/>
    <lineage>
        <taxon>Bacteria</taxon>
        <taxon>Bacillati</taxon>
        <taxon>Bacillota</taxon>
        <taxon>Clostridia</taxon>
        <taxon>Eubacteriales</taxon>
        <taxon>Clostridiales Family XVII. Incertae Sedis</taxon>
        <taxon>Candidatus Hydrogenisulfobacillus</taxon>
    </lineage>
</organism>
<name>A0A6F8ZJR5_9FIRM</name>
<keyword evidence="2" id="KW-0805">Transcription regulation</keyword>
<dbReference type="Gene3D" id="3.40.50.2020">
    <property type="match status" value="1"/>
</dbReference>
<dbReference type="KEGG" id="hfv:R50_2629"/>
<evidence type="ECO:0000256" key="4">
    <source>
        <dbReference type="ARBA" id="ARBA00023163"/>
    </source>
</evidence>
<feature type="domain" description="Phosphoribosyltransferase" evidence="6">
    <location>
        <begin position="110"/>
        <end position="249"/>
    </location>
</feature>
<evidence type="ECO:0000256" key="5">
    <source>
        <dbReference type="ARBA" id="ARBA00049656"/>
    </source>
</evidence>
<dbReference type="Pfam" id="PF00156">
    <property type="entry name" value="Pribosyltran"/>
    <property type="match status" value="1"/>
</dbReference>
<evidence type="ECO:0000259" key="6">
    <source>
        <dbReference type="Pfam" id="PF00156"/>
    </source>
</evidence>
<dbReference type="PANTHER" id="PTHR43864:SF2">
    <property type="entry name" value="PUR OPERON REPRESSOR"/>
    <property type="match status" value="1"/>
</dbReference>